<keyword evidence="7" id="KW-0675">Receptor</keyword>
<feature type="transmembrane region" description="Helical" evidence="9">
    <location>
        <begin position="535"/>
        <end position="562"/>
    </location>
</feature>
<accession>A0AAW1UMU7</accession>
<dbReference type="InterPro" id="IPR052192">
    <property type="entry name" value="Insect_Ionotropic_Sensory_Rcpt"/>
</dbReference>
<dbReference type="PANTHER" id="PTHR42643:SF32">
    <property type="entry name" value="IONOTROPIC RECEPTOR 31A, ISOFORM C-RELATED"/>
    <property type="match status" value="1"/>
</dbReference>
<dbReference type="EMBL" id="JARQZJ010000072">
    <property type="protein sequence ID" value="KAK9882129.1"/>
    <property type="molecule type" value="Genomic_DNA"/>
</dbReference>
<name>A0AAW1UMU7_9CUCU</name>
<dbReference type="Proteomes" id="UP001431783">
    <property type="component" value="Unassembled WGS sequence"/>
</dbReference>
<evidence type="ECO:0000256" key="8">
    <source>
        <dbReference type="ARBA" id="ARBA00023180"/>
    </source>
</evidence>
<dbReference type="Pfam" id="PF00060">
    <property type="entry name" value="Lig_chan"/>
    <property type="match status" value="1"/>
</dbReference>
<evidence type="ECO:0000256" key="1">
    <source>
        <dbReference type="ARBA" id="ARBA00004651"/>
    </source>
</evidence>
<feature type="domain" description="Ionotropic glutamate receptor C-terminal" evidence="10">
    <location>
        <begin position="284"/>
        <end position="388"/>
    </location>
</feature>
<gene>
    <name evidence="12" type="ORF">WA026_018971</name>
</gene>
<dbReference type="InterPro" id="IPR001320">
    <property type="entry name" value="Iontro_rcpt_C"/>
</dbReference>
<keyword evidence="13" id="KW-1185">Reference proteome</keyword>
<evidence type="ECO:0000256" key="9">
    <source>
        <dbReference type="SAM" id="Phobius"/>
    </source>
</evidence>
<organism evidence="12 13">
    <name type="scientific">Henosepilachna vigintioctopunctata</name>
    <dbReference type="NCBI Taxonomy" id="420089"/>
    <lineage>
        <taxon>Eukaryota</taxon>
        <taxon>Metazoa</taxon>
        <taxon>Ecdysozoa</taxon>
        <taxon>Arthropoda</taxon>
        <taxon>Hexapoda</taxon>
        <taxon>Insecta</taxon>
        <taxon>Pterygota</taxon>
        <taxon>Neoptera</taxon>
        <taxon>Endopterygota</taxon>
        <taxon>Coleoptera</taxon>
        <taxon>Polyphaga</taxon>
        <taxon>Cucujiformia</taxon>
        <taxon>Coccinelloidea</taxon>
        <taxon>Coccinellidae</taxon>
        <taxon>Epilachninae</taxon>
        <taxon>Epilachnini</taxon>
        <taxon>Henosepilachna</taxon>
    </lineage>
</organism>
<dbReference type="GO" id="GO:0015276">
    <property type="term" value="F:ligand-gated monoatomic ion channel activity"/>
    <property type="evidence" value="ECO:0007669"/>
    <property type="project" value="InterPro"/>
</dbReference>
<sequence>MRASNVSCRFWTNQIYLSADRDLDIKNNNMLFILNYHSKGILDVLYKASTNGDLNYKRKWLILTNFSIQNTHNFLFDKFGSMPFRFDSNVKVTTLSSLTNSDETFFLYEMYNTGFGKNGSFISNYYGYWSSKRDGFVHIGSRNRYREKYVLSGVNLKAGTVIRTPNINDSEINNYLIQRTPDDWISKFGYSIFVLLVDMHKFKYTQIKREMWFGNDSAGLNGGVAQALYEEVVDISSTMTLMKIRRLGFHDYFNPMYKFSTVFIFRNRGGHCLWQNEFLKPFSTGVWISMFIILLLISISIKVINWTEVKYLKSICSYSLVSTILITISILCQQGSPILPRYITSRFVLFVVLTLSFILYNYYTSSIVSALLNTKPKELTTFRDLIRTGLQLGIQMAPYTLVIFQRNMNEDLQTIRRLIFPEKGKPHVWNLTEGLEKVRIGGSAYHVESGYAYSVISKTFDPQAICEISDKIALIPPSMLPYWLKKDAPYRNLFKLSLRRIEEVGLVQRNRKIWEKEKPPCLSNTILLSVGLDQIFIALFLLVVGYFISCSIMFLEICYVTYVKKKQHQQ</sequence>
<dbReference type="SUPFAM" id="SSF53850">
    <property type="entry name" value="Periplasmic binding protein-like II"/>
    <property type="match status" value="1"/>
</dbReference>
<evidence type="ECO:0000256" key="2">
    <source>
        <dbReference type="ARBA" id="ARBA00008685"/>
    </source>
</evidence>
<feature type="domain" description="Ionotropic receptor 75a N-terminal" evidence="11">
    <location>
        <begin position="5"/>
        <end position="161"/>
    </location>
</feature>
<dbReference type="GO" id="GO:0005886">
    <property type="term" value="C:plasma membrane"/>
    <property type="evidence" value="ECO:0007669"/>
    <property type="project" value="UniProtKB-SubCell"/>
</dbReference>
<keyword evidence="8" id="KW-0325">Glycoprotein</keyword>
<proteinExistence type="inferred from homology"/>
<comment type="subcellular location">
    <subcellularLocation>
        <location evidence="1">Cell membrane</location>
        <topology evidence="1">Multi-pass membrane protein</topology>
    </subcellularLocation>
</comment>
<feature type="transmembrane region" description="Helical" evidence="9">
    <location>
        <begin position="311"/>
        <end position="331"/>
    </location>
</feature>
<protein>
    <submittedName>
        <fullName evidence="12">Uncharacterized protein</fullName>
    </submittedName>
</protein>
<evidence type="ECO:0000256" key="4">
    <source>
        <dbReference type="ARBA" id="ARBA00022692"/>
    </source>
</evidence>
<dbReference type="PANTHER" id="PTHR42643">
    <property type="entry name" value="IONOTROPIC RECEPTOR 20A-RELATED"/>
    <property type="match status" value="1"/>
</dbReference>
<feature type="transmembrane region" description="Helical" evidence="9">
    <location>
        <begin position="285"/>
        <end position="305"/>
    </location>
</feature>
<feature type="transmembrane region" description="Helical" evidence="9">
    <location>
        <begin position="343"/>
        <end position="363"/>
    </location>
</feature>
<dbReference type="Pfam" id="PF24576">
    <property type="entry name" value="IR75A_N"/>
    <property type="match status" value="1"/>
</dbReference>
<reference evidence="12 13" key="1">
    <citation type="submission" date="2023-03" db="EMBL/GenBank/DDBJ databases">
        <title>Genome insight into feeding habits of ladybird beetles.</title>
        <authorList>
            <person name="Li H.-S."/>
            <person name="Huang Y.-H."/>
            <person name="Pang H."/>
        </authorList>
    </citation>
    <scope>NUCLEOTIDE SEQUENCE [LARGE SCALE GENOMIC DNA]</scope>
    <source>
        <strain evidence="12">SYSU_2023b</strain>
        <tissue evidence="12">Whole body</tissue>
    </source>
</reference>
<comment type="caution">
    <text evidence="12">The sequence shown here is derived from an EMBL/GenBank/DDBJ whole genome shotgun (WGS) entry which is preliminary data.</text>
</comment>
<keyword evidence="3" id="KW-1003">Cell membrane</keyword>
<evidence type="ECO:0000313" key="13">
    <source>
        <dbReference type="Proteomes" id="UP001431783"/>
    </source>
</evidence>
<dbReference type="AlphaFoldDB" id="A0AAW1UMU7"/>
<comment type="similarity">
    <text evidence="2">Belongs to the glutamate-gated ion channel (TC 1.A.10.1) family.</text>
</comment>
<evidence type="ECO:0000256" key="7">
    <source>
        <dbReference type="ARBA" id="ARBA00023170"/>
    </source>
</evidence>
<evidence type="ECO:0000259" key="10">
    <source>
        <dbReference type="Pfam" id="PF00060"/>
    </source>
</evidence>
<evidence type="ECO:0000313" key="12">
    <source>
        <dbReference type="EMBL" id="KAK9882129.1"/>
    </source>
</evidence>
<dbReference type="Gene3D" id="1.10.287.70">
    <property type="match status" value="1"/>
</dbReference>
<evidence type="ECO:0000256" key="6">
    <source>
        <dbReference type="ARBA" id="ARBA00023136"/>
    </source>
</evidence>
<keyword evidence="6 9" id="KW-0472">Membrane</keyword>
<evidence type="ECO:0000256" key="3">
    <source>
        <dbReference type="ARBA" id="ARBA00022475"/>
    </source>
</evidence>
<evidence type="ECO:0000256" key="5">
    <source>
        <dbReference type="ARBA" id="ARBA00022989"/>
    </source>
</evidence>
<dbReference type="GO" id="GO:0050906">
    <property type="term" value="P:detection of stimulus involved in sensory perception"/>
    <property type="evidence" value="ECO:0007669"/>
    <property type="project" value="UniProtKB-ARBA"/>
</dbReference>
<evidence type="ECO:0000259" key="11">
    <source>
        <dbReference type="Pfam" id="PF24576"/>
    </source>
</evidence>
<dbReference type="InterPro" id="IPR057074">
    <property type="entry name" value="IR75A_N"/>
</dbReference>
<keyword evidence="4 9" id="KW-0812">Transmembrane</keyword>
<keyword evidence="5 9" id="KW-1133">Transmembrane helix</keyword>